<accession>A0A8T3C089</accession>
<evidence type="ECO:0000313" key="1">
    <source>
        <dbReference type="EMBL" id="KAI0524093.1"/>
    </source>
</evidence>
<dbReference type="AlphaFoldDB" id="A0A8T3C089"/>
<comment type="caution">
    <text evidence="1">The sequence shown here is derived from an EMBL/GenBank/DDBJ whole genome shotgun (WGS) entry which is preliminary data.</text>
</comment>
<name>A0A8T3C089_DENNO</name>
<proteinExistence type="predicted"/>
<sequence>MKDDLLLALTSITSEGIPISTNSLRVWGRTATNKCRRGKANPRQAMEIYWLKALPQAMEKQILLCSPPLAAAWDLKGSEESHLDGQENTHQRPGKTEVVLLLPLLVFGAFPTEPSGSVDKRRSFRCSRLGETE</sequence>
<evidence type="ECO:0000313" key="2">
    <source>
        <dbReference type="Proteomes" id="UP000829196"/>
    </source>
</evidence>
<dbReference type="Proteomes" id="UP000829196">
    <property type="component" value="Unassembled WGS sequence"/>
</dbReference>
<organism evidence="1 2">
    <name type="scientific">Dendrobium nobile</name>
    <name type="common">Orchid</name>
    <dbReference type="NCBI Taxonomy" id="94219"/>
    <lineage>
        <taxon>Eukaryota</taxon>
        <taxon>Viridiplantae</taxon>
        <taxon>Streptophyta</taxon>
        <taxon>Embryophyta</taxon>
        <taxon>Tracheophyta</taxon>
        <taxon>Spermatophyta</taxon>
        <taxon>Magnoliopsida</taxon>
        <taxon>Liliopsida</taxon>
        <taxon>Asparagales</taxon>
        <taxon>Orchidaceae</taxon>
        <taxon>Epidendroideae</taxon>
        <taxon>Malaxideae</taxon>
        <taxon>Dendrobiinae</taxon>
        <taxon>Dendrobium</taxon>
    </lineage>
</organism>
<dbReference type="EMBL" id="JAGYWB010000004">
    <property type="protein sequence ID" value="KAI0524093.1"/>
    <property type="molecule type" value="Genomic_DNA"/>
</dbReference>
<reference evidence="1" key="1">
    <citation type="journal article" date="2022" name="Front. Genet.">
        <title>Chromosome-Scale Assembly of the Dendrobium nobile Genome Provides Insights Into the Molecular Mechanism of the Biosynthesis of the Medicinal Active Ingredient of Dendrobium.</title>
        <authorList>
            <person name="Xu Q."/>
            <person name="Niu S.-C."/>
            <person name="Li K.-L."/>
            <person name="Zheng P.-J."/>
            <person name="Zhang X.-J."/>
            <person name="Jia Y."/>
            <person name="Liu Y."/>
            <person name="Niu Y.-X."/>
            <person name="Yu L.-H."/>
            <person name="Chen D.-F."/>
            <person name="Zhang G.-Q."/>
        </authorList>
    </citation>
    <scope>NUCLEOTIDE SEQUENCE</scope>
    <source>
        <tissue evidence="1">Leaf</tissue>
    </source>
</reference>
<gene>
    <name evidence="1" type="ORF">KFK09_003457</name>
</gene>
<protein>
    <submittedName>
        <fullName evidence="1">Uncharacterized protein</fullName>
    </submittedName>
</protein>
<keyword evidence="2" id="KW-1185">Reference proteome</keyword>